<dbReference type="InterPro" id="IPR044697">
    <property type="entry name" value="UGlyAH_cupin_C"/>
</dbReference>
<dbReference type="NCBIfam" id="TIGR03214">
    <property type="entry name" value="ura-cupin"/>
    <property type="match status" value="1"/>
</dbReference>
<name>A0A0U4FDD3_9BACI</name>
<dbReference type="STRING" id="1472767.AOX59_07655"/>
<dbReference type="InterPro" id="IPR044704">
    <property type="entry name" value="UGlyAH_cupin_N"/>
</dbReference>
<dbReference type="EMBL" id="CP013862">
    <property type="protein sequence ID" value="ALX48493.1"/>
    <property type="molecule type" value="Genomic_DNA"/>
</dbReference>
<dbReference type="InterPro" id="IPR014710">
    <property type="entry name" value="RmlC-like_jellyroll"/>
</dbReference>
<accession>A0A0U4FDD3</accession>
<keyword evidence="3" id="KW-1185">Reference proteome</keyword>
<keyword evidence="2" id="KW-0378">Hydrolase</keyword>
<dbReference type="SUPFAM" id="SSF51182">
    <property type="entry name" value="RmlC-like cupins"/>
    <property type="match status" value="1"/>
</dbReference>
<protein>
    <submittedName>
        <fullName evidence="2">(S)-ureidoglycine aminohydrolase</fullName>
    </submittedName>
</protein>
<evidence type="ECO:0000259" key="1">
    <source>
        <dbReference type="Pfam" id="PF07883"/>
    </source>
</evidence>
<evidence type="ECO:0000313" key="2">
    <source>
        <dbReference type="EMBL" id="ALX48493.1"/>
    </source>
</evidence>
<dbReference type="AlphaFoldDB" id="A0A0U4FDD3"/>
<dbReference type="Proteomes" id="UP000050331">
    <property type="component" value="Chromosome"/>
</dbReference>
<evidence type="ECO:0000313" key="3">
    <source>
        <dbReference type="Proteomes" id="UP000050331"/>
    </source>
</evidence>
<proteinExistence type="predicted"/>
<dbReference type="GO" id="GO:0071522">
    <property type="term" value="F:ureidoglycine aminohydrolase activity"/>
    <property type="evidence" value="ECO:0007669"/>
    <property type="project" value="InterPro"/>
</dbReference>
<dbReference type="InterPro" id="IPR017627">
    <property type="entry name" value="UGHY"/>
</dbReference>
<dbReference type="KEGG" id="lao:AOX59_07655"/>
<dbReference type="CDD" id="cd02212">
    <property type="entry name" value="cupin_UGlyAH_C"/>
    <property type="match status" value="1"/>
</dbReference>
<gene>
    <name evidence="2" type="ORF">AOX59_07655</name>
</gene>
<dbReference type="OrthoDB" id="9814939at2"/>
<dbReference type="PANTHER" id="PTHR34571">
    <property type="entry name" value="(S)-UREIDOGLYCINE AMINOHYDROLASE"/>
    <property type="match status" value="1"/>
</dbReference>
<organism evidence="2 3">
    <name type="scientific">Lentibacillus amyloliquefaciens</name>
    <dbReference type="NCBI Taxonomy" id="1472767"/>
    <lineage>
        <taxon>Bacteria</taxon>
        <taxon>Bacillati</taxon>
        <taxon>Bacillota</taxon>
        <taxon>Bacilli</taxon>
        <taxon>Bacillales</taxon>
        <taxon>Bacillaceae</taxon>
        <taxon>Lentibacillus</taxon>
    </lineage>
</organism>
<feature type="domain" description="Cupin type-2" evidence="1">
    <location>
        <begin position="56"/>
        <end position="123"/>
    </location>
</feature>
<dbReference type="InterPro" id="IPR011051">
    <property type="entry name" value="RmlC_Cupin_sf"/>
</dbReference>
<dbReference type="Pfam" id="PF07883">
    <property type="entry name" value="Cupin_2"/>
    <property type="match status" value="1"/>
</dbReference>
<dbReference type="InterPro" id="IPR013096">
    <property type="entry name" value="Cupin_2"/>
</dbReference>
<dbReference type="Gene3D" id="2.60.120.10">
    <property type="entry name" value="Jelly Rolls"/>
    <property type="match status" value="2"/>
</dbReference>
<dbReference type="RefSeq" id="WP_068444146.1">
    <property type="nucleotide sequence ID" value="NZ_CP013862.1"/>
</dbReference>
<sequence>MGYPNDILTSRAVVEPGKYMILPPQGLVNNIVPGFENVSMSILSSPKTGAKFVDYIVTMHKGGKNEQGFGSDHEVETFVYVLDGKIKASADKEEFVLEQGGYLYCPPSATMYLENLQDDDSRLFLYKQKHIPLEGHTPWVHSGNSNENEEVIYDDMENVHIQDLLPSDIAFDMNFHILTFDPAASHPFVETHYQQHGAYLLSGEGMYNLDNEWIPVKKDDYIFMDTYCLQAAYAVGREKLSYVYSKDCNRDAFL</sequence>
<reference evidence="2 3" key="1">
    <citation type="submission" date="2016-01" db="EMBL/GenBank/DDBJ databases">
        <title>Complete genome sequence of strain Lentibacillus amyloliquefaciens LAM0015T isolated from saline sediment.</title>
        <authorList>
            <person name="Wang J.-L."/>
            <person name="He M.-X."/>
        </authorList>
    </citation>
    <scope>NUCLEOTIDE SEQUENCE [LARGE SCALE GENOMIC DNA]</scope>
    <source>
        <strain evidence="2 3">LAM0015</strain>
    </source>
</reference>
<dbReference type="CDD" id="cd02211">
    <property type="entry name" value="cupin_UGlyAH_N"/>
    <property type="match status" value="1"/>
</dbReference>
<dbReference type="PANTHER" id="PTHR34571:SF1">
    <property type="entry name" value="(S)-UREIDOGLYCINE AMINOHYDROLASE"/>
    <property type="match status" value="1"/>
</dbReference>